<protein>
    <submittedName>
        <fullName evidence="2">Uncharacterized protein</fullName>
    </submittedName>
</protein>
<keyword evidence="3" id="KW-1185">Reference proteome</keyword>
<accession>A0A4Q2RC75</accession>
<gene>
    <name evidence="2" type="ORF">D3272_11900</name>
</gene>
<evidence type="ECO:0000313" key="3">
    <source>
        <dbReference type="Proteomes" id="UP000289411"/>
    </source>
</evidence>
<dbReference type="Proteomes" id="UP000289411">
    <property type="component" value="Unassembled WGS sequence"/>
</dbReference>
<feature type="region of interest" description="Disordered" evidence="1">
    <location>
        <begin position="33"/>
        <end position="59"/>
    </location>
</feature>
<proteinExistence type="predicted"/>
<comment type="caution">
    <text evidence="2">The sequence shown here is derived from an EMBL/GenBank/DDBJ whole genome shotgun (WGS) entry which is preliminary data.</text>
</comment>
<reference evidence="2 3" key="1">
    <citation type="submission" date="2018-09" db="EMBL/GenBank/DDBJ databases">
        <authorList>
            <person name="Grouzdev D.S."/>
            <person name="Krutkina M.S."/>
        </authorList>
    </citation>
    <scope>NUCLEOTIDE SEQUENCE [LARGE SCALE GENOMIC DNA]</scope>
    <source>
        <strain evidence="2 3">RmlP001</strain>
    </source>
</reference>
<organism evidence="2 3">
    <name type="scientific">Lichenibacterium ramalinae</name>
    <dbReference type="NCBI Taxonomy" id="2316527"/>
    <lineage>
        <taxon>Bacteria</taxon>
        <taxon>Pseudomonadati</taxon>
        <taxon>Pseudomonadota</taxon>
        <taxon>Alphaproteobacteria</taxon>
        <taxon>Hyphomicrobiales</taxon>
        <taxon>Lichenihabitantaceae</taxon>
        <taxon>Lichenibacterium</taxon>
    </lineage>
</organism>
<dbReference type="AlphaFoldDB" id="A0A4Q2RC75"/>
<dbReference type="RefSeq" id="WP_129219406.1">
    <property type="nucleotide sequence ID" value="NZ_QYBC01000009.1"/>
</dbReference>
<evidence type="ECO:0000313" key="2">
    <source>
        <dbReference type="EMBL" id="RYB04647.1"/>
    </source>
</evidence>
<sequence length="59" mass="6303">MACSDLDKPEAVPVPVSPDWIRWIRLASARPARPCRDAPARPAPRLLPAFPGTGGAKSL</sequence>
<evidence type="ECO:0000256" key="1">
    <source>
        <dbReference type="SAM" id="MobiDB-lite"/>
    </source>
</evidence>
<dbReference type="EMBL" id="QYBC01000009">
    <property type="protein sequence ID" value="RYB04647.1"/>
    <property type="molecule type" value="Genomic_DNA"/>
</dbReference>
<name>A0A4Q2RC75_9HYPH</name>
<reference evidence="2 3" key="2">
    <citation type="submission" date="2019-02" db="EMBL/GenBank/DDBJ databases">
        <title>'Lichenibacterium ramalinii' gen. nov. sp. nov., 'Lichenibacterium minor' gen. nov. sp. nov.</title>
        <authorList>
            <person name="Pankratov T."/>
        </authorList>
    </citation>
    <scope>NUCLEOTIDE SEQUENCE [LARGE SCALE GENOMIC DNA]</scope>
    <source>
        <strain evidence="2 3">RmlP001</strain>
    </source>
</reference>